<dbReference type="PANTHER" id="PTHR42920:SF5">
    <property type="entry name" value="EAMA DOMAIN-CONTAINING PROTEIN"/>
    <property type="match status" value="1"/>
</dbReference>
<evidence type="ECO:0000256" key="1">
    <source>
        <dbReference type="ARBA" id="ARBA00004651"/>
    </source>
</evidence>
<proteinExistence type="inferred from homology"/>
<organism evidence="9 10">
    <name type="scientific">Ruminococcus difficilis</name>
    <dbReference type="NCBI Taxonomy" id="2763069"/>
    <lineage>
        <taxon>Bacteria</taxon>
        <taxon>Bacillati</taxon>
        <taxon>Bacillota</taxon>
        <taxon>Clostridia</taxon>
        <taxon>Eubacteriales</taxon>
        <taxon>Oscillospiraceae</taxon>
        <taxon>Ruminococcus</taxon>
    </lineage>
</organism>
<comment type="caution">
    <text evidence="9">The sequence shown here is derived from an EMBL/GenBank/DDBJ whole genome shotgun (WGS) entry which is preliminary data.</text>
</comment>
<feature type="transmembrane region" description="Helical" evidence="7">
    <location>
        <begin position="250"/>
        <end position="270"/>
    </location>
</feature>
<comment type="subcellular location">
    <subcellularLocation>
        <location evidence="1">Cell membrane</location>
        <topology evidence="1">Multi-pass membrane protein</topology>
    </subcellularLocation>
</comment>
<protein>
    <submittedName>
        <fullName evidence="9">DMT family transporter</fullName>
    </submittedName>
</protein>
<feature type="transmembrane region" description="Helical" evidence="7">
    <location>
        <begin position="135"/>
        <end position="156"/>
    </location>
</feature>
<reference evidence="9" key="1">
    <citation type="submission" date="2021-01" db="EMBL/GenBank/DDBJ databases">
        <title>Genome public.</title>
        <authorList>
            <person name="Liu C."/>
            <person name="Sun Q."/>
        </authorList>
    </citation>
    <scope>NUCLEOTIDE SEQUENCE</scope>
    <source>
        <strain evidence="9">M6</strain>
    </source>
</reference>
<evidence type="ECO:0000256" key="3">
    <source>
        <dbReference type="ARBA" id="ARBA00022475"/>
    </source>
</evidence>
<evidence type="ECO:0000256" key="4">
    <source>
        <dbReference type="ARBA" id="ARBA00022692"/>
    </source>
</evidence>
<name>A0A934U0T6_9FIRM</name>
<gene>
    <name evidence="9" type="ORF">JKK62_00075</name>
</gene>
<dbReference type="GO" id="GO:0005886">
    <property type="term" value="C:plasma membrane"/>
    <property type="evidence" value="ECO:0007669"/>
    <property type="project" value="UniProtKB-SubCell"/>
</dbReference>
<sequence length="309" mass="33881">MNKTNNIKSSFYLSLTAIIWGVAFVFQSMGNNYMEPFTFNSARNFLGFLVLIPIVLIKLRKPEIFSGRNESFKIDKKITVIGGVCCGLALAAAGMFQQYGVKYTTVGKAGFITTLYIILTPIFGLLLGKKCHFTVWIGAVGAVVGLYMLCITESLSFSPGDILVLICAVLFAVHILLVDYFSPKTDGVLLSCIQFFVCAVVCGAIALIIEHPSWEQITQGAIPILYTGIMSSGVAYTLQVIGQKNFNPTIAAMIMSMESVISALASYFAYSMGWLEQDQSMTVIQILGCVIMFCSVIFVQLPFDKLHKH</sequence>
<evidence type="ECO:0000256" key="2">
    <source>
        <dbReference type="ARBA" id="ARBA00007362"/>
    </source>
</evidence>
<dbReference type="SUPFAM" id="SSF103481">
    <property type="entry name" value="Multidrug resistance efflux transporter EmrE"/>
    <property type="match status" value="2"/>
</dbReference>
<dbReference type="InterPro" id="IPR000620">
    <property type="entry name" value="EamA_dom"/>
</dbReference>
<keyword evidence="3" id="KW-1003">Cell membrane</keyword>
<comment type="similarity">
    <text evidence="2">Belongs to the EamA transporter family.</text>
</comment>
<dbReference type="Proteomes" id="UP000633365">
    <property type="component" value="Unassembled WGS sequence"/>
</dbReference>
<feature type="domain" description="EamA" evidence="8">
    <location>
        <begin position="11"/>
        <end position="149"/>
    </location>
</feature>
<feature type="transmembrane region" description="Helical" evidence="7">
    <location>
        <begin position="162"/>
        <end position="181"/>
    </location>
</feature>
<feature type="transmembrane region" description="Helical" evidence="7">
    <location>
        <begin position="221"/>
        <end position="238"/>
    </location>
</feature>
<feature type="transmembrane region" description="Helical" evidence="7">
    <location>
        <begin position="188"/>
        <end position="209"/>
    </location>
</feature>
<dbReference type="PANTHER" id="PTHR42920">
    <property type="entry name" value="OS03G0707200 PROTEIN-RELATED"/>
    <property type="match status" value="1"/>
</dbReference>
<keyword evidence="6 7" id="KW-0472">Membrane</keyword>
<dbReference type="RefSeq" id="WP_201426499.1">
    <property type="nucleotide sequence ID" value="NZ_JAEQMG010000004.1"/>
</dbReference>
<dbReference type="AlphaFoldDB" id="A0A934U0T6"/>
<evidence type="ECO:0000313" key="10">
    <source>
        <dbReference type="Proteomes" id="UP000633365"/>
    </source>
</evidence>
<evidence type="ECO:0000256" key="7">
    <source>
        <dbReference type="SAM" id="Phobius"/>
    </source>
</evidence>
<keyword evidence="4 7" id="KW-0812">Transmembrane</keyword>
<dbReference type="InterPro" id="IPR051258">
    <property type="entry name" value="Diverse_Substrate_Transporter"/>
</dbReference>
<evidence type="ECO:0000313" key="9">
    <source>
        <dbReference type="EMBL" id="MBK6087074.1"/>
    </source>
</evidence>
<dbReference type="Pfam" id="PF00892">
    <property type="entry name" value="EamA"/>
    <property type="match status" value="2"/>
</dbReference>
<accession>A0A934U0T6</accession>
<keyword evidence="5 7" id="KW-1133">Transmembrane helix</keyword>
<dbReference type="EMBL" id="JAEQMG010000004">
    <property type="protein sequence ID" value="MBK6087074.1"/>
    <property type="molecule type" value="Genomic_DNA"/>
</dbReference>
<feature type="transmembrane region" description="Helical" evidence="7">
    <location>
        <begin position="282"/>
        <end position="303"/>
    </location>
</feature>
<evidence type="ECO:0000256" key="6">
    <source>
        <dbReference type="ARBA" id="ARBA00023136"/>
    </source>
</evidence>
<evidence type="ECO:0000259" key="8">
    <source>
        <dbReference type="Pfam" id="PF00892"/>
    </source>
</evidence>
<dbReference type="InterPro" id="IPR037185">
    <property type="entry name" value="EmrE-like"/>
</dbReference>
<feature type="transmembrane region" description="Helical" evidence="7">
    <location>
        <begin position="78"/>
        <end position="97"/>
    </location>
</feature>
<feature type="domain" description="EamA" evidence="8">
    <location>
        <begin position="159"/>
        <end position="299"/>
    </location>
</feature>
<feature type="transmembrane region" description="Helical" evidence="7">
    <location>
        <begin position="12"/>
        <end position="29"/>
    </location>
</feature>
<feature type="transmembrane region" description="Helical" evidence="7">
    <location>
        <begin position="109"/>
        <end position="128"/>
    </location>
</feature>
<feature type="transmembrane region" description="Helical" evidence="7">
    <location>
        <begin position="41"/>
        <end position="57"/>
    </location>
</feature>
<evidence type="ECO:0000256" key="5">
    <source>
        <dbReference type="ARBA" id="ARBA00022989"/>
    </source>
</evidence>
<keyword evidence="10" id="KW-1185">Reference proteome</keyword>